<dbReference type="InterPro" id="IPR015982">
    <property type="entry name" value="Baseplate_struct_Gp11_N_sf"/>
</dbReference>
<name>A0A192Y9Q2_9CAUD</name>
<dbReference type="KEGG" id="vg:29059225"/>
<organism evidence="1 2">
    <name type="scientific">Morganella phage vB_MmoM_MP1</name>
    <dbReference type="NCBI Taxonomy" id="1852628"/>
    <lineage>
        <taxon>Viruses</taxon>
        <taxon>Duplodnaviria</taxon>
        <taxon>Heunggongvirae</taxon>
        <taxon>Uroviricota</taxon>
        <taxon>Caudoviricetes</taxon>
        <taxon>Pantevenvirales</taxon>
        <taxon>Straboviridae</taxon>
        <taxon>Gualtarvirus</taxon>
        <taxon>Gualtarvirus mp1</taxon>
    </lineage>
</organism>
<dbReference type="InterPro" id="IPR015976">
    <property type="entry name" value="Phage_T4_Gp11_C"/>
</dbReference>
<protein>
    <submittedName>
        <fullName evidence="1">Baseplate wedge subunit and tail pin</fullName>
    </submittedName>
</protein>
<evidence type="ECO:0000313" key="1">
    <source>
        <dbReference type="EMBL" id="ANM46464.1"/>
    </source>
</evidence>
<keyword evidence="2" id="KW-1185">Reference proteome</keyword>
<reference evidence="1 2" key="1">
    <citation type="submission" date="2016-04" db="EMBL/GenBank/DDBJ databases">
        <title>Comparative genomics of Morganella phages MP1 and MP2 define new clades among the T4 and T7-like Viruses.</title>
        <authorList>
            <person name="Pinto G."/>
            <person name="Oliveira A."/>
            <person name="Malgorzata L."/>
            <person name="Kropinski A."/>
            <person name="Azeredo J."/>
        </authorList>
    </citation>
    <scope>NUCLEOTIDE SEQUENCE [LARGE SCALE GENOMIC DNA]</scope>
</reference>
<sequence length="211" mass="23258">MNKTRGASMVPSRLADELEYRTSENTYSGNTNPLGTLDITQKSLNVTYPTIQGALDDLTATFLDVNSVITNTDGETPSGIAQVDSVKFSGFISTEDEITEIFGLPFKFELGDTAEEVAQKFVTQVNEYVTKNEFFTFAQVSSADPTVVDIRYIDFRYHPPYSKTVNGITVETTLSSPHKAGYGTWVKLGTSTVVLDSPADPLTLYYFKRIA</sequence>
<dbReference type="SUPFAM" id="SSF56558">
    <property type="entry name" value="Baseplate structural protein gp11"/>
    <property type="match status" value="1"/>
</dbReference>
<proteinExistence type="predicted"/>
<gene>
    <name evidence="1" type="ORF">MP1_gp0152</name>
</gene>
<accession>A0A192Y9Q2</accession>
<dbReference type="InterPro" id="IPR014791">
    <property type="entry name" value="Baseplate_struct_Gp11"/>
</dbReference>
<dbReference type="InterPro" id="IPR036214">
    <property type="entry name" value="Gp11_sf"/>
</dbReference>
<evidence type="ECO:0000313" key="2">
    <source>
        <dbReference type="Proteomes" id="UP000203816"/>
    </source>
</evidence>
<dbReference type="Gene3D" id="2.20.20.20">
    <property type="entry name" value="Baseplate structural protein gp11, C-terminal domain"/>
    <property type="match status" value="1"/>
</dbReference>
<dbReference type="Gene3D" id="1.10.286.30">
    <property type="entry name" value="Baseplate structural protein GP11, N-terminal domain"/>
    <property type="match status" value="1"/>
</dbReference>
<dbReference type="OrthoDB" id="8112at10239"/>
<dbReference type="GeneID" id="29059225"/>
<dbReference type="Proteomes" id="UP000203816">
    <property type="component" value="Segment"/>
</dbReference>
<dbReference type="Pfam" id="PF08677">
    <property type="entry name" value="GP11"/>
    <property type="match status" value="1"/>
</dbReference>
<dbReference type="Gene3D" id="3.90.1160.10">
    <property type="entry name" value="Baseplate structural protein gp11, finger domain"/>
    <property type="match status" value="1"/>
</dbReference>
<dbReference type="InterPro" id="IPR043180">
    <property type="entry name" value="Baseplate_struct_Gp11_C"/>
</dbReference>
<dbReference type="EMBL" id="KX078569">
    <property type="protein sequence ID" value="ANM46464.1"/>
    <property type="molecule type" value="Genomic_DNA"/>
</dbReference>
<dbReference type="RefSeq" id="YP_009280010.1">
    <property type="nucleotide sequence ID" value="NC_031020.1"/>
</dbReference>